<dbReference type="AlphaFoldDB" id="A0AAV5AL83"/>
<dbReference type="Gene3D" id="2.60.40.1820">
    <property type="match status" value="1"/>
</dbReference>
<evidence type="ECO:0000256" key="1">
    <source>
        <dbReference type="SAM" id="MobiDB-lite"/>
    </source>
</evidence>
<sequence>MAYDPFRSPGGSTYPYQDNNQHNNNNHYTSSEYQYGDGGQGSSTVGMYDMDNTYPPHAHTSQPYQSYDMDPSMMDQSMDHGMGGPAVLDNVGRNKEDEFDPFAPPPKSTGDLRMWRQDHRGRLWTKFLRPPDIVFQGLAPIDSSTIQSSSNSLNVSLGLQIKVENPNFFAVALSSINAKLVYPINNTQIGGGQENNIDFRSNAATSFVFPFMLTYSEAADPDGNVLKDIASRCGFLPGSTKENINVQYTITISISILGINIHPPFSGNVDFTCPFTLQDMKPLIAAFPALQGILGPS</sequence>
<accession>A0AAV5AL83</accession>
<proteinExistence type="predicted"/>
<dbReference type="Proteomes" id="UP001050691">
    <property type="component" value="Unassembled WGS sequence"/>
</dbReference>
<dbReference type="SUPFAM" id="SSF117070">
    <property type="entry name" value="LEA14-like"/>
    <property type="match status" value="1"/>
</dbReference>
<evidence type="ECO:0000313" key="3">
    <source>
        <dbReference type="Proteomes" id="UP001050691"/>
    </source>
</evidence>
<organism evidence="2 3">
    <name type="scientific">Clathrus columnatus</name>
    <dbReference type="NCBI Taxonomy" id="1419009"/>
    <lineage>
        <taxon>Eukaryota</taxon>
        <taxon>Fungi</taxon>
        <taxon>Dikarya</taxon>
        <taxon>Basidiomycota</taxon>
        <taxon>Agaricomycotina</taxon>
        <taxon>Agaricomycetes</taxon>
        <taxon>Phallomycetidae</taxon>
        <taxon>Phallales</taxon>
        <taxon>Clathraceae</taxon>
        <taxon>Clathrus</taxon>
    </lineage>
</organism>
<keyword evidence="3" id="KW-1185">Reference proteome</keyword>
<protein>
    <recommendedName>
        <fullName evidence="4">Late embryogenesis abundant protein LEA-2 subgroup domain-containing protein</fullName>
    </recommendedName>
</protein>
<evidence type="ECO:0000313" key="2">
    <source>
        <dbReference type="EMBL" id="GJJ12685.1"/>
    </source>
</evidence>
<dbReference type="EMBL" id="BPWL01000007">
    <property type="protein sequence ID" value="GJJ12685.1"/>
    <property type="molecule type" value="Genomic_DNA"/>
</dbReference>
<evidence type="ECO:0008006" key="4">
    <source>
        <dbReference type="Google" id="ProtNLM"/>
    </source>
</evidence>
<comment type="caution">
    <text evidence="2">The sequence shown here is derived from an EMBL/GenBank/DDBJ whole genome shotgun (WGS) entry which is preliminary data.</text>
</comment>
<gene>
    <name evidence="2" type="ORF">Clacol_006929</name>
</gene>
<reference evidence="2" key="1">
    <citation type="submission" date="2021-10" db="EMBL/GenBank/DDBJ databases">
        <title>De novo Genome Assembly of Clathrus columnatus (Basidiomycota, Fungi) Using Illumina and Nanopore Sequence Data.</title>
        <authorList>
            <person name="Ogiso-Tanaka E."/>
            <person name="Itagaki H."/>
            <person name="Hosoya T."/>
            <person name="Hosaka K."/>
        </authorList>
    </citation>
    <scope>NUCLEOTIDE SEQUENCE</scope>
    <source>
        <strain evidence="2">MO-923</strain>
    </source>
</reference>
<name>A0AAV5AL83_9AGAM</name>
<feature type="region of interest" description="Disordered" evidence="1">
    <location>
        <begin position="1"/>
        <end position="70"/>
    </location>
</feature>